<reference evidence="3" key="1">
    <citation type="journal article" date="2012" name="PLoS Genet.">
        <title>The genomes of the fungal plant pathogens Cladosporium fulvum and Dothistroma septosporum reveal adaptation to different hosts and lifestyles but also signatures of common ancestry.</title>
        <authorList>
            <person name="de Wit P.J.G.M."/>
            <person name="van der Burgt A."/>
            <person name="Oekmen B."/>
            <person name="Stergiopoulos I."/>
            <person name="Abd-Elsalam K.A."/>
            <person name="Aerts A.L."/>
            <person name="Bahkali A.H."/>
            <person name="Beenen H.G."/>
            <person name="Chettri P."/>
            <person name="Cox M.P."/>
            <person name="Datema E."/>
            <person name="de Vries R.P."/>
            <person name="Dhillon B."/>
            <person name="Ganley A.R."/>
            <person name="Griffiths S.A."/>
            <person name="Guo Y."/>
            <person name="Hamelin R.C."/>
            <person name="Henrissat B."/>
            <person name="Kabir M.S."/>
            <person name="Jashni M.K."/>
            <person name="Kema G."/>
            <person name="Klaubauf S."/>
            <person name="Lapidus A."/>
            <person name="Levasseur A."/>
            <person name="Lindquist E."/>
            <person name="Mehrabi R."/>
            <person name="Ohm R.A."/>
            <person name="Owen T.J."/>
            <person name="Salamov A."/>
            <person name="Schwelm A."/>
            <person name="Schijlen E."/>
            <person name="Sun H."/>
            <person name="van den Burg H.A."/>
            <person name="van Ham R.C.H.J."/>
            <person name="Zhang S."/>
            <person name="Goodwin S.B."/>
            <person name="Grigoriev I.V."/>
            <person name="Collemare J."/>
            <person name="Bradshaw R.E."/>
        </authorList>
    </citation>
    <scope>NUCLEOTIDE SEQUENCE [LARGE SCALE GENOMIC DNA]</scope>
    <source>
        <strain evidence="3">NZE10 / CBS 128990</strain>
    </source>
</reference>
<organism evidence="2 3">
    <name type="scientific">Dothistroma septosporum (strain NZE10 / CBS 128990)</name>
    <name type="common">Red band needle blight fungus</name>
    <name type="synonym">Mycosphaerella pini</name>
    <dbReference type="NCBI Taxonomy" id="675120"/>
    <lineage>
        <taxon>Eukaryota</taxon>
        <taxon>Fungi</taxon>
        <taxon>Dikarya</taxon>
        <taxon>Ascomycota</taxon>
        <taxon>Pezizomycotina</taxon>
        <taxon>Dothideomycetes</taxon>
        <taxon>Dothideomycetidae</taxon>
        <taxon>Mycosphaerellales</taxon>
        <taxon>Mycosphaerellaceae</taxon>
        <taxon>Dothistroma</taxon>
    </lineage>
</organism>
<dbReference type="HOGENOM" id="CLU_2418981_0_0_1"/>
<proteinExistence type="predicted"/>
<evidence type="ECO:0000313" key="3">
    <source>
        <dbReference type="Proteomes" id="UP000016933"/>
    </source>
</evidence>
<feature type="region of interest" description="Disordered" evidence="1">
    <location>
        <begin position="52"/>
        <end position="92"/>
    </location>
</feature>
<evidence type="ECO:0000313" key="2">
    <source>
        <dbReference type="EMBL" id="EME43307.1"/>
    </source>
</evidence>
<protein>
    <submittedName>
        <fullName evidence="2">Uncharacterized protein</fullName>
    </submittedName>
</protein>
<gene>
    <name evidence="2" type="ORF">DOTSEDRAFT_103152</name>
</gene>
<accession>M2XLI6</accession>
<evidence type="ECO:0000256" key="1">
    <source>
        <dbReference type="SAM" id="MobiDB-lite"/>
    </source>
</evidence>
<dbReference type="OrthoDB" id="4586300at2759"/>
<dbReference type="Proteomes" id="UP000016933">
    <property type="component" value="Unassembled WGS sequence"/>
</dbReference>
<keyword evidence="3" id="KW-1185">Reference proteome</keyword>
<sequence>AEDLKKVEKSQAAPEGAPVLVEKPQVLSALTTSQTTRLPDGTVTTKVILKRRFADGREETEESMHTSKEPSVEQQKQQPEAEQPKQKGWFWS</sequence>
<dbReference type="eggNOG" id="ENOG502SEIT">
    <property type="taxonomic scope" value="Eukaryota"/>
</dbReference>
<name>M2XLI6_DOTSN</name>
<feature type="non-terminal residue" evidence="2">
    <location>
        <position position="1"/>
    </location>
</feature>
<reference evidence="2 3" key="2">
    <citation type="journal article" date="2012" name="PLoS Pathog.">
        <title>Diverse lifestyles and strategies of plant pathogenesis encoded in the genomes of eighteen Dothideomycetes fungi.</title>
        <authorList>
            <person name="Ohm R.A."/>
            <person name="Feau N."/>
            <person name="Henrissat B."/>
            <person name="Schoch C.L."/>
            <person name="Horwitz B.A."/>
            <person name="Barry K.W."/>
            <person name="Condon B.J."/>
            <person name="Copeland A.C."/>
            <person name="Dhillon B."/>
            <person name="Glaser F."/>
            <person name="Hesse C.N."/>
            <person name="Kosti I."/>
            <person name="LaButti K."/>
            <person name="Lindquist E.A."/>
            <person name="Lucas S."/>
            <person name="Salamov A.A."/>
            <person name="Bradshaw R.E."/>
            <person name="Ciuffetti L."/>
            <person name="Hamelin R.C."/>
            <person name="Kema G.H.J."/>
            <person name="Lawrence C."/>
            <person name="Scott J.A."/>
            <person name="Spatafora J.W."/>
            <person name="Turgeon B.G."/>
            <person name="de Wit P.J.G.M."/>
            <person name="Zhong S."/>
            <person name="Goodwin S.B."/>
            <person name="Grigoriev I.V."/>
        </authorList>
    </citation>
    <scope>NUCLEOTIDE SEQUENCE [LARGE SCALE GENOMIC DNA]</scope>
    <source>
        <strain evidence="3">NZE10 / CBS 128990</strain>
    </source>
</reference>
<dbReference type="STRING" id="675120.M2XLI6"/>
<dbReference type="AlphaFoldDB" id="M2XLI6"/>
<feature type="non-terminal residue" evidence="2">
    <location>
        <position position="92"/>
    </location>
</feature>
<feature type="compositionally biased region" description="Basic and acidic residues" evidence="1">
    <location>
        <begin position="52"/>
        <end position="71"/>
    </location>
</feature>
<dbReference type="EMBL" id="KB446540">
    <property type="protein sequence ID" value="EME43307.1"/>
    <property type="molecule type" value="Genomic_DNA"/>
</dbReference>